<keyword evidence="4" id="KW-0479">Metal-binding</keyword>
<dbReference type="Proteomes" id="UP000290900">
    <property type="component" value="Unassembled WGS sequence"/>
</dbReference>
<keyword evidence="3" id="KW-0520">NAD</keyword>
<evidence type="ECO:0000256" key="4">
    <source>
        <dbReference type="PROSITE-ProRule" id="PRU00236"/>
    </source>
</evidence>
<comment type="similarity">
    <text evidence="1">Belongs to the sirtuin family. Class I subfamily.</text>
</comment>
<evidence type="ECO:0000259" key="5">
    <source>
        <dbReference type="PROSITE" id="PS50305"/>
    </source>
</evidence>
<name>A0A448YQD1_BRENA</name>
<dbReference type="STRING" id="13370.A0A448YQD1"/>
<dbReference type="InterPro" id="IPR026591">
    <property type="entry name" value="Sirtuin_cat_small_dom_sf"/>
</dbReference>
<evidence type="ECO:0000256" key="2">
    <source>
        <dbReference type="ARBA" id="ARBA00022679"/>
    </source>
</evidence>
<keyword evidence="4" id="KW-0862">Zinc</keyword>
<dbReference type="Gene3D" id="3.30.1600.10">
    <property type="entry name" value="SIR2/SIRT2 'Small Domain"/>
    <property type="match status" value="1"/>
</dbReference>
<dbReference type="PANTHER" id="PTHR11085:SF10">
    <property type="entry name" value="NAD-DEPENDENT PROTEIN DEACYLASE SIRTUIN-5, MITOCHONDRIAL-RELATED"/>
    <property type="match status" value="1"/>
</dbReference>
<dbReference type="SUPFAM" id="SSF52467">
    <property type="entry name" value="DHS-like NAD/FAD-binding domain"/>
    <property type="match status" value="1"/>
</dbReference>
<dbReference type="Gene3D" id="3.40.50.1220">
    <property type="entry name" value="TPP-binding domain"/>
    <property type="match status" value="1"/>
</dbReference>
<proteinExistence type="inferred from homology"/>
<feature type="domain" description="Deacetylase sirtuin-type" evidence="5">
    <location>
        <begin position="1"/>
        <end position="248"/>
    </location>
</feature>
<gene>
    <name evidence="6" type="ORF">BRENAR_LOCUS3817</name>
</gene>
<feature type="binding site" evidence="4">
    <location>
        <position position="105"/>
    </location>
    <ligand>
        <name>Zn(2+)</name>
        <dbReference type="ChEBI" id="CHEBI:29105"/>
    </ligand>
</feature>
<feature type="binding site" evidence="4">
    <location>
        <position position="148"/>
    </location>
    <ligand>
        <name>Zn(2+)</name>
        <dbReference type="ChEBI" id="CHEBI:29105"/>
    </ligand>
</feature>
<dbReference type="InterPro" id="IPR050134">
    <property type="entry name" value="NAD-dep_sirtuin_deacylases"/>
</dbReference>
<evidence type="ECO:0000313" key="7">
    <source>
        <dbReference type="Proteomes" id="UP000290900"/>
    </source>
</evidence>
<evidence type="ECO:0000313" key="6">
    <source>
        <dbReference type="EMBL" id="VEU23086.1"/>
    </source>
</evidence>
<dbReference type="InterPro" id="IPR003000">
    <property type="entry name" value="Sirtuin"/>
</dbReference>
<reference evidence="6 7" key="1">
    <citation type="submission" date="2018-12" db="EMBL/GenBank/DDBJ databases">
        <authorList>
            <person name="Tiukova I."/>
            <person name="Dainat J."/>
        </authorList>
    </citation>
    <scope>NUCLEOTIDE SEQUENCE [LARGE SCALE GENOMIC DNA]</scope>
</reference>
<dbReference type="InterPro" id="IPR026590">
    <property type="entry name" value="Ssirtuin_cat_dom"/>
</dbReference>
<evidence type="ECO:0000256" key="3">
    <source>
        <dbReference type="ARBA" id="ARBA00023027"/>
    </source>
</evidence>
<dbReference type="InParanoid" id="A0A448YQD1"/>
<feature type="binding site" evidence="4">
    <location>
        <position position="109"/>
    </location>
    <ligand>
        <name>Zn(2+)</name>
        <dbReference type="ChEBI" id="CHEBI:29105"/>
    </ligand>
</feature>
<dbReference type="GO" id="GO:0046872">
    <property type="term" value="F:metal ion binding"/>
    <property type="evidence" value="ECO:0007669"/>
    <property type="project" value="UniProtKB-KW"/>
</dbReference>
<accession>A0A448YQD1</accession>
<organism evidence="6 7">
    <name type="scientific">Brettanomyces naardenensis</name>
    <name type="common">Yeast</name>
    <dbReference type="NCBI Taxonomy" id="13370"/>
    <lineage>
        <taxon>Eukaryota</taxon>
        <taxon>Fungi</taxon>
        <taxon>Dikarya</taxon>
        <taxon>Ascomycota</taxon>
        <taxon>Saccharomycotina</taxon>
        <taxon>Pichiomycetes</taxon>
        <taxon>Pichiales</taxon>
        <taxon>Pichiaceae</taxon>
        <taxon>Brettanomyces</taxon>
    </lineage>
</organism>
<keyword evidence="2" id="KW-0808">Transferase</keyword>
<dbReference type="Pfam" id="PF02146">
    <property type="entry name" value="SIR2"/>
    <property type="match status" value="1"/>
</dbReference>
<feature type="binding site" evidence="4">
    <location>
        <position position="151"/>
    </location>
    <ligand>
        <name>Zn(2+)</name>
        <dbReference type="ChEBI" id="CHEBI:29105"/>
    </ligand>
</feature>
<dbReference type="GO" id="GO:0070403">
    <property type="term" value="F:NAD+ binding"/>
    <property type="evidence" value="ECO:0007669"/>
    <property type="project" value="InterPro"/>
</dbReference>
<dbReference type="OrthoDB" id="424302at2759"/>
<dbReference type="PROSITE" id="PS50305">
    <property type="entry name" value="SIRTUIN"/>
    <property type="match status" value="1"/>
</dbReference>
<dbReference type="GO" id="GO:0005634">
    <property type="term" value="C:nucleus"/>
    <property type="evidence" value="ECO:0007669"/>
    <property type="project" value="TreeGrafter"/>
</dbReference>
<sequence>MSASSGLSTFRGAGGYWRAYNSIDLATPDAFYSDPGLVWQFYSYRRHKALTAEPNNAHKALARLSHVKNIKFLTISQNVDGLSQRAGHNPDTLLEIHGSLFELRCTDFCCSYVERNNMTDPLTPSLDVTSFDKLESLPSLTSDQLPHCPRCHKGLLRPGVIWFGESLPLQAVDKADEFIVRNGVDLILVIGTSRSVWPAASYVDVVKNQGGKVAIFNTERDEAEADAWQFVGDCSETLPAALEPLFSGSQAA</sequence>
<protein>
    <submittedName>
        <fullName evidence="6">DEKNAAC103996</fullName>
    </submittedName>
</protein>
<feature type="active site" description="Proton acceptor" evidence="4">
    <location>
        <position position="97"/>
    </location>
</feature>
<dbReference type="PANTHER" id="PTHR11085">
    <property type="entry name" value="NAD-DEPENDENT PROTEIN DEACYLASE SIRTUIN-5, MITOCHONDRIAL-RELATED"/>
    <property type="match status" value="1"/>
</dbReference>
<dbReference type="InterPro" id="IPR029035">
    <property type="entry name" value="DHS-like_NAD/FAD-binding_dom"/>
</dbReference>
<dbReference type="GO" id="GO:0017136">
    <property type="term" value="F:histone deacetylase activity, NAD-dependent"/>
    <property type="evidence" value="ECO:0007669"/>
    <property type="project" value="TreeGrafter"/>
</dbReference>
<dbReference type="EMBL" id="CAACVR010000034">
    <property type="protein sequence ID" value="VEU23086.1"/>
    <property type="molecule type" value="Genomic_DNA"/>
</dbReference>
<keyword evidence="7" id="KW-1185">Reference proteome</keyword>
<dbReference type="AlphaFoldDB" id="A0A448YQD1"/>
<evidence type="ECO:0000256" key="1">
    <source>
        <dbReference type="ARBA" id="ARBA00006924"/>
    </source>
</evidence>